<sequence>PPPTLMTSSFFSEKTRRFRHRQPKTPLPNVFVAISTPALTLSVLGSSETDHGLASLDVRHELSPLSSASSPLESLFNRLSRSKSRSRSRKRRSRSPSPRPQIRPQPTHLSIGSWVEVTHGPESVTSPDSHATEDVPNIFIEVYETSTTPLTSLPPTPDSASSSKDSALYQPSNCSETSSPPSSRRSLSPNQAPFKSRSSSPGLMESPSKKALTQKGNSDLTVMDSEEEPPRGRPMQTKFILSRPTSVVHAGYDLQAEKTNLIKAIRKNTKNFVHDVFTTGIELLDFVPVPGVKGLAKTVLNIWDAVERVEQNQEECINLLRRCTDILCCLENIKDAGPVVIQRFSVPFDELYGAFASVENFILSQDARQYPDRYLNRDDFTRELKHCEDKLDQAYQKFQISMTVYLAAHTQINDHTLKVIAESIQALTHLTKHARHPCEVHHTVHTHSAPQASIQPFEDPLLLIDLSDDNSSEDLGEVQQTHSTRPAMYFQQVEDLLLLINLDDEDLIDLREEAVIEVQPDAQSSASPCVDEEGGQERDPQSSVNVSNPRPIPRPVSVLSSPMDRESLALPNIPSKLATLDDMAPYILSNRHSCTTLEAS</sequence>
<dbReference type="EMBL" id="ML208550">
    <property type="protein sequence ID" value="TFK62921.1"/>
    <property type="molecule type" value="Genomic_DNA"/>
</dbReference>
<dbReference type="Proteomes" id="UP000308600">
    <property type="component" value="Unassembled WGS sequence"/>
</dbReference>
<organism evidence="1 2">
    <name type="scientific">Pluteus cervinus</name>
    <dbReference type="NCBI Taxonomy" id="181527"/>
    <lineage>
        <taxon>Eukaryota</taxon>
        <taxon>Fungi</taxon>
        <taxon>Dikarya</taxon>
        <taxon>Basidiomycota</taxon>
        <taxon>Agaricomycotina</taxon>
        <taxon>Agaricomycetes</taxon>
        <taxon>Agaricomycetidae</taxon>
        <taxon>Agaricales</taxon>
        <taxon>Pluteineae</taxon>
        <taxon>Pluteaceae</taxon>
        <taxon>Pluteus</taxon>
    </lineage>
</organism>
<keyword evidence="2" id="KW-1185">Reference proteome</keyword>
<evidence type="ECO:0000313" key="2">
    <source>
        <dbReference type="Proteomes" id="UP000308600"/>
    </source>
</evidence>
<evidence type="ECO:0000313" key="1">
    <source>
        <dbReference type="EMBL" id="TFK62921.1"/>
    </source>
</evidence>
<reference evidence="1 2" key="1">
    <citation type="journal article" date="2019" name="Nat. Ecol. Evol.">
        <title>Megaphylogeny resolves global patterns of mushroom evolution.</title>
        <authorList>
            <person name="Varga T."/>
            <person name="Krizsan K."/>
            <person name="Foldi C."/>
            <person name="Dima B."/>
            <person name="Sanchez-Garcia M."/>
            <person name="Sanchez-Ramirez S."/>
            <person name="Szollosi G.J."/>
            <person name="Szarkandi J.G."/>
            <person name="Papp V."/>
            <person name="Albert L."/>
            <person name="Andreopoulos W."/>
            <person name="Angelini C."/>
            <person name="Antonin V."/>
            <person name="Barry K.W."/>
            <person name="Bougher N.L."/>
            <person name="Buchanan P."/>
            <person name="Buyck B."/>
            <person name="Bense V."/>
            <person name="Catcheside P."/>
            <person name="Chovatia M."/>
            <person name="Cooper J."/>
            <person name="Damon W."/>
            <person name="Desjardin D."/>
            <person name="Finy P."/>
            <person name="Geml J."/>
            <person name="Haridas S."/>
            <person name="Hughes K."/>
            <person name="Justo A."/>
            <person name="Karasinski D."/>
            <person name="Kautmanova I."/>
            <person name="Kiss B."/>
            <person name="Kocsube S."/>
            <person name="Kotiranta H."/>
            <person name="LaButti K.M."/>
            <person name="Lechner B.E."/>
            <person name="Liimatainen K."/>
            <person name="Lipzen A."/>
            <person name="Lukacs Z."/>
            <person name="Mihaltcheva S."/>
            <person name="Morgado L.N."/>
            <person name="Niskanen T."/>
            <person name="Noordeloos M.E."/>
            <person name="Ohm R.A."/>
            <person name="Ortiz-Santana B."/>
            <person name="Ovrebo C."/>
            <person name="Racz N."/>
            <person name="Riley R."/>
            <person name="Savchenko A."/>
            <person name="Shiryaev A."/>
            <person name="Soop K."/>
            <person name="Spirin V."/>
            <person name="Szebenyi C."/>
            <person name="Tomsovsky M."/>
            <person name="Tulloss R.E."/>
            <person name="Uehling J."/>
            <person name="Grigoriev I.V."/>
            <person name="Vagvolgyi C."/>
            <person name="Papp T."/>
            <person name="Martin F.M."/>
            <person name="Miettinen O."/>
            <person name="Hibbett D.S."/>
            <person name="Nagy L.G."/>
        </authorList>
    </citation>
    <scope>NUCLEOTIDE SEQUENCE [LARGE SCALE GENOMIC DNA]</scope>
    <source>
        <strain evidence="1 2">NL-1719</strain>
    </source>
</reference>
<gene>
    <name evidence="1" type="ORF">BDN72DRAFT_848209</name>
</gene>
<protein>
    <submittedName>
        <fullName evidence="1">Uncharacterized protein</fullName>
    </submittedName>
</protein>
<accession>A0ACD3ABL8</accession>
<feature type="non-terminal residue" evidence="1">
    <location>
        <position position="1"/>
    </location>
</feature>
<name>A0ACD3ABL8_9AGAR</name>
<proteinExistence type="predicted"/>